<dbReference type="EMBL" id="JAVHNS010000017">
    <property type="protein sequence ID" value="KAK6332689.1"/>
    <property type="molecule type" value="Genomic_DNA"/>
</dbReference>
<dbReference type="AlphaFoldDB" id="A0AAV9TZN5"/>
<feature type="transmembrane region" description="Helical" evidence="1">
    <location>
        <begin position="189"/>
        <end position="212"/>
    </location>
</feature>
<keyword evidence="1" id="KW-0812">Transmembrane</keyword>
<keyword evidence="1" id="KW-0472">Membrane</keyword>
<gene>
    <name evidence="2" type="ORF">TWF730_004348</name>
</gene>
<organism evidence="2 3">
    <name type="scientific">Orbilia blumenaviensis</name>
    <dbReference type="NCBI Taxonomy" id="1796055"/>
    <lineage>
        <taxon>Eukaryota</taxon>
        <taxon>Fungi</taxon>
        <taxon>Dikarya</taxon>
        <taxon>Ascomycota</taxon>
        <taxon>Pezizomycotina</taxon>
        <taxon>Orbiliomycetes</taxon>
        <taxon>Orbiliales</taxon>
        <taxon>Orbiliaceae</taxon>
        <taxon>Orbilia</taxon>
    </lineage>
</organism>
<feature type="transmembrane region" description="Helical" evidence="1">
    <location>
        <begin position="161"/>
        <end position="180"/>
    </location>
</feature>
<keyword evidence="3" id="KW-1185">Reference proteome</keyword>
<sequence length="320" mass="36532">MYGDESQQSQHRVFKIMKSRIGAAWFCFANFTSFVFILLVFLGNIYPSSTIFAMISIDLHPQFNNTISFEIYRADNYTGTNPVTNRIEEPRYLYLGFSGHCNIYDNNSTDFNEYSKECTKSFPQPLILPGGTLQNGNGDIRDVSTHHVNFGQVYQMWETTAAFLALTMIYNVASIVAVCAGKYELAFRYFWIMAIFLSVPPAVLALVALSRVYSPLNGAQLPRWGVSFSKSGAGQCLGLGFFLLAMLLTFVAHPIMLAGVIVVVGSGIFILYVIGRIRCSTPESRTSEEERQERREREKIGYWRQVRWEEAERRKRRNRY</sequence>
<dbReference type="Proteomes" id="UP001373714">
    <property type="component" value="Unassembled WGS sequence"/>
</dbReference>
<keyword evidence="1" id="KW-1133">Transmembrane helix</keyword>
<comment type="caution">
    <text evidence="2">The sequence shown here is derived from an EMBL/GenBank/DDBJ whole genome shotgun (WGS) entry which is preliminary data.</text>
</comment>
<proteinExistence type="predicted"/>
<evidence type="ECO:0000313" key="2">
    <source>
        <dbReference type="EMBL" id="KAK6332689.1"/>
    </source>
</evidence>
<accession>A0AAV9TZN5</accession>
<feature type="transmembrane region" description="Helical" evidence="1">
    <location>
        <begin position="21"/>
        <end position="46"/>
    </location>
</feature>
<name>A0AAV9TZN5_9PEZI</name>
<feature type="transmembrane region" description="Helical" evidence="1">
    <location>
        <begin position="257"/>
        <end position="275"/>
    </location>
</feature>
<reference evidence="2 3" key="1">
    <citation type="submission" date="2019-10" db="EMBL/GenBank/DDBJ databases">
        <authorList>
            <person name="Palmer J.M."/>
        </authorList>
    </citation>
    <scope>NUCLEOTIDE SEQUENCE [LARGE SCALE GENOMIC DNA]</scope>
    <source>
        <strain evidence="2 3">TWF730</strain>
    </source>
</reference>
<protein>
    <submittedName>
        <fullName evidence="2">Uncharacterized protein</fullName>
    </submittedName>
</protein>
<evidence type="ECO:0000256" key="1">
    <source>
        <dbReference type="SAM" id="Phobius"/>
    </source>
</evidence>
<evidence type="ECO:0000313" key="3">
    <source>
        <dbReference type="Proteomes" id="UP001373714"/>
    </source>
</evidence>